<keyword evidence="4" id="KW-0547">Nucleotide-binding</keyword>
<feature type="domain" description="Protein kinase" evidence="8">
    <location>
        <begin position="149"/>
        <end position="586"/>
    </location>
</feature>
<accession>A0A9P6L2K5</accession>
<feature type="region of interest" description="Disordered" evidence="7">
    <location>
        <begin position="352"/>
        <end position="390"/>
    </location>
</feature>
<dbReference type="PROSITE" id="PS50011">
    <property type="entry name" value="PROTEIN_KINASE_DOM"/>
    <property type="match status" value="1"/>
</dbReference>
<protein>
    <recommendedName>
        <fullName evidence="1">non-specific serine/threonine protein kinase</fullName>
        <ecNumber evidence="1">2.7.11.1</ecNumber>
    </recommendedName>
</protein>
<reference evidence="9" key="2">
    <citation type="submission" date="2020-11" db="EMBL/GenBank/DDBJ databases">
        <authorList>
            <consortium name="DOE Joint Genome Institute"/>
            <person name="Kuo A."/>
            <person name="Miyauchi S."/>
            <person name="Kiss E."/>
            <person name="Drula E."/>
            <person name="Kohler A."/>
            <person name="Sanchez-Garcia M."/>
            <person name="Andreopoulos B."/>
            <person name="Barry K.W."/>
            <person name="Bonito G."/>
            <person name="Buee M."/>
            <person name="Carver A."/>
            <person name="Chen C."/>
            <person name="Cichocki N."/>
            <person name="Clum A."/>
            <person name="Culley D."/>
            <person name="Crous P.W."/>
            <person name="Fauchery L."/>
            <person name="Girlanda M."/>
            <person name="Hayes R."/>
            <person name="Keri Z."/>
            <person name="Labutti K."/>
            <person name="Lipzen A."/>
            <person name="Lombard V."/>
            <person name="Magnuson J."/>
            <person name="Maillard F."/>
            <person name="Morin E."/>
            <person name="Murat C."/>
            <person name="Nolan M."/>
            <person name="Ohm R."/>
            <person name="Pangilinan J."/>
            <person name="Pereira M."/>
            <person name="Perotto S."/>
            <person name="Peter M."/>
            <person name="Riley R."/>
            <person name="Sitrit Y."/>
            <person name="Stielow B."/>
            <person name="Szollosi G."/>
            <person name="Zifcakova L."/>
            <person name="Stursova M."/>
            <person name="Spatafora J.W."/>
            <person name="Tedersoo L."/>
            <person name="Vaario L.-M."/>
            <person name="Yamada A."/>
            <person name="Yan M."/>
            <person name="Wang P."/>
            <person name="Xu J."/>
            <person name="Bruns T."/>
            <person name="Baldrian P."/>
            <person name="Vilgalys R."/>
            <person name="Henrissat B."/>
            <person name="Grigoriev I.V."/>
            <person name="Hibbett D."/>
            <person name="Nagy L.G."/>
            <person name="Martin F.M."/>
        </authorList>
    </citation>
    <scope>NUCLEOTIDE SEQUENCE</scope>
    <source>
        <strain evidence="9">UH-Tt-Lm1</strain>
    </source>
</reference>
<dbReference type="InterPro" id="IPR011009">
    <property type="entry name" value="Kinase-like_dom_sf"/>
</dbReference>
<feature type="region of interest" description="Disordered" evidence="7">
    <location>
        <begin position="96"/>
        <end position="118"/>
    </location>
</feature>
<dbReference type="PANTHER" id="PTHR44167">
    <property type="entry name" value="OVARIAN-SPECIFIC SERINE/THREONINE-PROTEIN KINASE LOK-RELATED"/>
    <property type="match status" value="1"/>
</dbReference>
<feature type="region of interest" description="Disordered" evidence="7">
    <location>
        <begin position="35"/>
        <end position="70"/>
    </location>
</feature>
<comment type="caution">
    <text evidence="9">The sequence shown here is derived from an EMBL/GenBank/DDBJ whole genome shotgun (WGS) entry which is preliminary data.</text>
</comment>
<dbReference type="GO" id="GO:0044773">
    <property type="term" value="P:mitotic DNA damage checkpoint signaling"/>
    <property type="evidence" value="ECO:0007669"/>
    <property type="project" value="TreeGrafter"/>
</dbReference>
<feature type="compositionally biased region" description="Acidic residues" evidence="7">
    <location>
        <begin position="96"/>
        <end position="117"/>
    </location>
</feature>
<dbReference type="Pfam" id="PF00069">
    <property type="entry name" value="Pkinase"/>
    <property type="match status" value="2"/>
</dbReference>
<keyword evidence="3" id="KW-0808">Transferase</keyword>
<keyword evidence="10" id="KW-1185">Reference proteome</keyword>
<dbReference type="GO" id="GO:0005634">
    <property type="term" value="C:nucleus"/>
    <property type="evidence" value="ECO:0007669"/>
    <property type="project" value="TreeGrafter"/>
</dbReference>
<dbReference type="GO" id="GO:0005524">
    <property type="term" value="F:ATP binding"/>
    <property type="evidence" value="ECO:0007669"/>
    <property type="project" value="UniProtKB-KW"/>
</dbReference>
<evidence type="ECO:0000256" key="6">
    <source>
        <dbReference type="ARBA" id="ARBA00022840"/>
    </source>
</evidence>
<gene>
    <name evidence="9" type="ORF">BJ322DRAFT_1084190</name>
</gene>
<evidence type="ECO:0000256" key="3">
    <source>
        <dbReference type="ARBA" id="ARBA00022679"/>
    </source>
</evidence>
<evidence type="ECO:0000256" key="4">
    <source>
        <dbReference type="ARBA" id="ARBA00022741"/>
    </source>
</evidence>
<dbReference type="PROSITE" id="PS00108">
    <property type="entry name" value="PROTEIN_KINASE_ST"/>
    <property type="match status" value="1"/>
</dbReference>
<dbReference type="Proteomes" id="UP000736335">
    <property type="component" value="Unassembled WGS sequence"/>
</dbReference>
<keyword evidence="2" id="KW-0723">Serine/threonine-protein kinase</keyword>
<keyword evidence="5 9" id="KW-0418">Kinase</keyword>
<dbReference type="EC" id="2.7.11.1" evidence="1"/>
<keyword evidence="6" id="KW-0067">ATP-binding</keyword>
<feature type="compositionally biased region" description="Basic and acidic residues" evidence="7">
    <location>
        <begin position="352"/>
        <end position="383"/>
    </location>
</feature>
<dbReference type="CDD" id="cd14019">
    <property type="entry name" value="STKc_Cdc7"/>
    <property type="match status" value="1"/>
</dbReference>
<proteinExistence type="predicted"/>
<dbReference type="EMBL" id="WIUZ02000017">
    <property type="protein sequence ID" value="KAF9780011.1"/>
    <property type="molecule type" value="Genomic_DNA"/>
</dbReference>
<evidence type="ECO:0000256" key="2">
    <source>
        <dbReference type="ARBA" id="ARBA00022527"/>
    </source>
</evidence>
<dbReference type="Gene3D" id="3.30.200.20">
    <property type="entry name" value="Phosphorylase Kinase, domain 1"/>
    <property type="match status" value="1"/>
</dbReference>
<dbReference type="OrthoDB" id="10020333at2759"/>
<evidence type="ECO:0000313" key="10">
    <source>
        <dbReference type="Proteomes" id="UP000736335"/>
    </source>
</evidence>
<dbReference type="PANTHER" id="PTHR44167:SF23">
    <property type="entry name" value="CDC7 KINASE, ISOFORM A-RELATED"/>
    <property type="match status" value="1"/>
</dbReference>
<evidence type="ECO:0000313" key="9">
    <source>
        <dbReference type="EMBL" id="KAF9780011.1"/>
    </source>
</evidence>
<name>A0A9P6L2K5_9AGAM</name>
<evidence type="ECO:0000256" key="7">
    <source>
        <dbReference type="SAM" id="MobiDB-lite"/>
    </source>
</evidence>
<sequence length="660" mass="73963">MATLFSQHSSNPLEVSSSDVHNARRLRMLHACGGVGSSEDDYTLTHSGEGTASGWDAKARNGKGSKRPMPLMVDLDEDMSDEDTLTCEPGMDAAEAEVEEEEETQVDEQVDEEDEEERTILLKPPDEQEQIAEEISELEEAVPQLREDYKIVDRLGTGTFSSVYKAIDLWCHSKWYNTPWQSLHPPSSPAYYQSEPRPKGSKAFVAIKRIYVTSGPDRIRNEISIMDDCRGCRHVSQLVTAFRHRDQIVVVMPYHRNDDYRDYYRDLPLEGIKSYLRCLFRALRDVHSRGVIHRDIKPANFLFDPRTGIGTLCDFGLACRMIEGGQKLGACLHTCASPEYPHGRVFTSSEYDRQAVRKSQKDARERSRLSTERVGYPEKDTRPHSKANRAGTRGFRAPEVLFKCGFQSGAIDVWSAGIIFLFFLTRKFPLFQSNDDVEALMELSAIVGRKGMERTATLHSRTFSTNVPSVPIEGMTWSQFVEKLNPNLMVPRKESLHLYPHCKPGDATLAEPPLSSSPFSSSHSSSVAEPVKSSYRVRQRSFSPIAVSEETHKAEIALALDLLEKMLNPDATRRIQPRNALAHPFLSEEAEGIHDDDAFPHAFGGGVCGDLHYYDDDTGDACVQLPQEDGSLRVKRVLPGEGLAIGNSPCEFHSHLDVPC</sequence>
<dbReference type="SUPFAM" id="SSF56112">
    <property type="entry name" value="Protein kinase-like (PK-like)"/>
    <property type="match status" value="1"/>
</dbReference>
<reference evidence="9" key="1">
    <citation type="journal article" date="2020" name="Nat. Commun.">
        <title>Large-scale genome sequencing of mycorrhizal fungi provides insights into the early evolution of symbiotic traits.</title>
        <authorList>
            <person name="Miyauchi S."/>
            <person name="Kiss E."/>
            <person name="Kuo A."/>
            <person name="Drula E."/>
            <person name="Kohler A."/>
            <person name="Sanchez-Garcia M."/>
            <person name="Morin E."/>
            <person name="Andreopoulos B."/>
            <person name="Barry K.W."/>
            <person name="Bonito G."/>
            <person name="Buee M."/>
            <person name="Carver A."/>
            <person name="Chen C."/>
            <person name="Cichocki N."/>
            <person name="Clum A."/>
            <person name="Culley D."/>
            <person name="Crous P.W."/>
            <person name="Fauchery L."/>
            <person name="Girlanda M."/>
            <person name="Hayes R.D."/>
            <person name="Keri Z."/>
            <person name="LaButti K."/>
            <person name="Lipzen A."/>
            <person name="Lombard V."/>
            <person name="Magnuson J."/>
            <person name="Maillard F."/>
            <person name="Murat C."/>
            <person name="Nolan M."/>
            <person name="Ohm R.A."/>
            <person name="Pangilinan J."/>
            <person name="Pereira M.F."/>
            <person name="Perotto S."/>
            <person name="Peter M."/>
            <person name="Pfister S."/>
            <person name="Riley R."/>
            <person name="Sitrit Y."/>
            <person name="Stielow J.B."/>
            <person name="Szollosi G."/>
            <person name="Zifcakova L."/>
            <person name="Stursova M."/>
            <person name="Spatafora J.W."/>
            <person name="Tedersoo L."/>
            <person name="Vaario L.M."/>
            <person name="Yamada A."/>
            <person name="Yan M."/>
            <person name="Wang P."/>
            <person name="Xu J."/>
            <person name="Bruns T."/>
            <person name="Baldrian P."/>
            <person name="Vilgalys R."/>
            <person name="Dunand C."/>
            <person name="Henrissat B."/>
            <person name="Grigoriev I.V."/>
            <person name="Hibbett D."/>
            <person name="Nagy L.G."/>
            <person name="Martin F.M."/>
        </authorList>
    </citation>
    <scope>NUCLEOTIDE SEQUENCE</scope>
    <source>
        <strain evidence="9">UH-Tt-Lm1</strain>
    </source>
</reference>
<evidence type="ECO:0000256" key="5">
    <source>
        <dbReference type="ARBA" id="ARBA00022777"/>
    </source>
</evidence>
<dbReference type="AlphaFoldDB" id="A0A9P6L2K5"/>
<dbReference type="GO" id="GO:0004674">
    <property type="term" value="F:protein serine/threonine kinase activity"/>
    <property type="evidence" value="ECO:0007669"/>
    <property type="project" value="UniProtKB-KW"/>
</dbReference>
<evidence type="ECO:0000256" key="1">
    <source>
        <dbReference type="ARBA" id="ARBA00012513"/>
    </source>
</evidence>
<organism evidence="9 10">
    <name type="scientific">Thelephora terrestris</name>
    <dbReference type="NCBI Taxonomy" id="56493"/>
    <lineage>
        <taxon>Eukaryota</taxon>
        <taxon>Fungi</taxon>
        <taxon>Dikarya</taxon>
        <taxon>Basidiomycota</taxon>
        <taxon>Agaricomycotina</taxon>
        <taxon>Agaricomycetes</taxon>
        <taxon>Thelephorales</taxon>
        <taxon>Thelephoraceae</taxon>
        <taxon>Thelephora</taxon>
    </lineage>
</organism>
<dbReference type="SMART" id="SM00220">
    <property type="entry name" value="S_TKc"/>
    <property type="match status" value="1"/>
</dbReference>
<dbReference type="Gene3D" id="1.10.510.10">
    <property type="entry name" value="Transferase(Phosphotransferase) domain 1"/>
    <property type="match status" value="1"/>
</dbReference>
<evidence type="ECO:0000259" key="8">
    <source>
        <dbReference type="PROSITE" id="PS50011"/>
    </source>
</evidence>
<dbReference type="InterPro" id="IPR008271">
    <property type="entry name" value="Ser/Thr_kinase_AS"/>
</dbReference>
<dbReference type="InterPro" id="IPR000719">
    <property type="entry name" value="Prot_kinase_dom"/>
</dbReference>